<reference evidence="1 2" key="1">
    <citation type="journal article" date="2014" name="Genome Biol. Evol.">
        <title>The genome of the myxosporean Thelohanellus kitauei shows adaptations to nutrient acquisition within its fish host.</title>
        <authorList>
            <person name="Yang Y."/>
            <person name="Xiong J."/>
            <person name="Zhou Z."/>
            <person name="Huo F."/>
            <person name="Miao W."/>
            <person name="Ran C."/>
            <person name="Liu Y."/>
            <person name="Zhang J."/>
            <person name="Feng J."/>
            <person name="Wang M."/>
            <person name="Wang M."/>
            <person name="Wang L."/>
            <person name="Yao B."/>
        </authorList>
    </citation>
    <scope>NUCLEOTIDE SEQUENCE [LARGE SCALE GENOMIC DNA]</scope>
    <source>
        <strain evidence="1">Wuqing</strain>
    </source>
</reference>
<sequence>MAHLKGVVLGVFSDGKGSFELTPAAKEFDTKLQGKLTTSLKALEYPFIVVTGLGDSTAGYCPIEEIDLKLENIRVAIHGGFYFIISNTNRYTSILAQDKGV</sequence>
<dbReference type="AlphaFoldDB" id="A0A0C2MN61"/>
<gene>
    <name evidence="1" type="ORF">RF11_13105</name>
</gene>
<evidence type="ECO:0000313" key="1">
    <source>
        <dbReference type="EMBL" id="KII65810.1"/>
    </source>
</evidence>
<accession>A0A0C2MN61</accession>
<comment type="caution">
    <text evidence="1">The sequence shown here is derived from an EMBL/GenBank/DDBJ whole genome shotgun (WGS) entry which is preliminary data.</text>
</comment>
<keyword evidence="2" id="KW-1185">Reference proteome</keyword>
<dbReference type="Gene3D" id="3.40.220.10">
    <property type="entry name" value="Leucine Aminopeptidase, subunit E, domain 1"/>
    <property type="match status" value="1"/>
</dbReference>
<protein>
    <submittedName>
        <fullName evidence="1">Uncharacterized protein</fullName>
    </submittedName>
</protein>
<dbReference type="SUPFAM" id="SSF52949">
    <property type="entry name" value="Macro domain-like"/>
    <property type="match status" value="1"/>
</dbReference>
<evidence type="ECO:0000313" key="2">
    <source>
        <dbReference type="Proteomes" id="UP000031668"/>
    </source>
</evidence>
<proteinExistence type="predicted"/>
<dbReference type="EMBL" id="JWZT01003716">
    <property type="protein sequence ID" value="KII65810.1"/>
    <property type="molecule type" value="Genomic_DNA"/>
</dbReference>
<dbReference type="InterPro" id="IPR043472">
    <property type="entry name" value="Macro_dom-like"/>
</dbReference>
<organism evidence="1 2">
    <name type="scientific">Thelohanellus kitauei</name>
    <name type="common">Myxosporean</name>
    <dbReference type="NCBI Taxonomy" id="669202"/>
    <lineage>
        <taxon>Eukaryota</taxon>
        <taxon>Metazoa</taxon>
        <taxon>Cnidaria</taxon>
        <taxon>Myxozoa</taxon>
        <taxon>Myxosporea</taxon>
        <taxon>Bivalvulida</taxon>
        <taxon>Platysporina</taxon>
        <taxon>Myxobolidae</taxon>
        <taxon>Thelohanellus</taxon>
    </lineage>
</organism>
<name>A0A0C2MN61_THEKT</name>
<dbReference type="Proteomes" id="UP000031668">
    <property type="component" value="Unassembled WGS sequence"/>
</dbReference>